<dbReference type="EMBL" id="BLXT01008489">
    <property type="protein sequence ID" value="GFO49406.1"/>
    <property type="molecule type" value="Genomic_DNA"/>
</dbReference>
<accession>A0AAV4DZX8</accession>
<protein>
    <submittedName>
        <fullName evidence="2">Uncharacterized protein</fullName>
    </submittedName>
</protein>
<dbReference type="AlphaFoldDB" id="A0AAV4DZX8"/>
<comment type="caution">
    <text evidence="2">The sequence shown here is derived from an EMBL/GenBank/DDBJ whole genome shotgun (WGS) entry which is preliminary data.</text>
</comment>
<feature type="chain" id="PRO_5043584977" evidence="1">
    <location>
        <begin position="26"/>
        <end position="162"/>
    </location>
</feature>
<evidence type="ECO:0000313" key="2">
    <source>
        <dbReference type="EMBL" id="GFO49406.1"/>
    </source>
</evidence>
<keyword evidence="1" id="KW-0732">Signal</keyword>
<sequence length="162" mass="16631">MKVQWICTSLTVSCILASLCSMVLSQAPNPPTDPALFANLFMSSPQTGGSSNMVSPTSSGSPADLSSLMAGAGNPGFSSASGGGSLPPNPMFPTLGSSMGSMPQQMPRPNPLGNLMKMLLFRNMDMGNMWPLMAFGGMGGSGSGGRGLLSNPFLMLSMVNNM</sequence>
<proteinExistence type="predicted"/>
<name>A0AAV4DZX8_9GAST</name>
<feature type="signal peptide" evidence="1">
    <location>
        <begin position="1"/>
        <end position="25"/>
    </location>
</feature>
<evidence type="ECO:0000256" key="1">
    <source>
        <dbReference type="SAM" id="SignalP"/>
    </source>
</evidence>
<keyword evidence="3" id="KW-1185">Reference proteome</keyword>
<evidence type="ECO:0000313" key="3">
    <source>
        <dbReference type="Proteomes" id="UP000735302"/>
    </source>
</evidence>
<reference evidence="2 3" key="1">
    <citation type="journal article" date="2021" name="Elife">
        <title>Chloroplast acquisition without the gene transfer in kleptoplastic sea slugs, Plakobranchus ocellatus.</title>
        <authorList>
            <person name="Maeda T."/>
            <person name="Takahashi S."/>
            <person name="Yoshida T."/>
            <person name="Shimamura S."/>
            <person name="Takaki Y."/>
            <person name="Nagai Y."/>
            <person name="Toyoda A."/>
            <person name="Suzuki Y."/>
            <person name="Arimoto A."/>
            <person name="Ishii H."/>
            <person name="Satoh N."/>
            <person name="Nishiyama T."/>
            <person name="Hasebe M."/>
            <person name="Maruyama T."/>
            <person name="Minagawa J."/>
            <person name="Obokata J."/>
            <person name="Shigenobu S."/>
        </authorList>
    </citation>
    <scope>NUCLEOTIDE SEQUENCE [LARGE SCALE GENOMIC DNA]</scope>
</reference>
<dbReference type="Proteomes" id="UP000735302">
    <property type="component" value="Unassembled WGS sequence"/>
</dbReference>
<gene>
    <name evidence="2" type="ORF">PoB_007591100</name>
</gene>
<organism evidence="2 3">
    <name type="scientific">Plakobranchus ocellatus</name>
    <dbReference type="NCBI Taxonomy" id="259542"/>
    <lineage>
        <taxon>Eukaryota</taxon>
        <taxon>Metazoa</taxon>
        <taxon>Spiralia</taxon>
        <taxon>Lophotrochozoa</taxon>
        <taxon>Mollusca</taxon>
        <taxon>Gastropoda</taxon>
        <taxon>Heterobranchia</taxon>
        <taxon>Euthyneura</taxon>
        <taxon>Panpulmonata</taxon>
        <taxon>Sacoglossa</taxon>
        <taxon>Placobranchoidea</taxon>
        <taxon>Plakobranchidae</taxon>
        <taxon>Plakobranchus</taxon>
    </lineage>
</organism>